<dbReference type="Pfam" id="PF06094">
    <property type="entry name" value="GGACT"/>
    <property type="match status" value="1"/>
</dbReference>
<protein>
    <submittedName>
        <fullName evidence="2">Gamma-glutamylcyclotransferase</fullName>
    </submittedName>
</protein>
<feature type="domain" description="Gamma-glutamylcyclotransferase AIG2-like" evidence="1">
    <location>
        <begin position="3"/>
        <end position="130"/>
    </location>
</feature>
<proteinExistence type="predicted"/>
<accession>A0A977L3B1</accession>
<dbReference type="Gene3D" id="3.10.490.10">
    <property type="entry name" value="Gamma-glutamyl cyclotransferase-like"/>
    <property type="match status" value="1"/>
</dbReference>
<organism evidence="2">
    <name type="scientific">Woronichinia naegeliana WA131</name>
    <dbReference type="NCBI Taxonomy" id="2824559"/>
    <lineage>
        <taxon>Bacteria</taxon>
        <taxon>Bacillati</taxon>
        <taxon>Cyanobacteriota</taxon>
        <taxon>Cyanophyceae</taxon>
        <taxon>Synechococcales</taxon>
        <taxon>Coelosphaeriaceae</taxon>
        <taxon>Woronichinia</taxon>
    </lineage>
</organism>
<sequence length="139" mass="16264">MKVFVYGTLKPGECNYPLYCQNQVIQSRKVYTYGQLYHLNQVGYPGMTEGDQKVYGYVLKFADEMPLQILDQLETYDPQSAPQDNEYDRRLIPIYDLESGHFLEQVWGYVMRPEKVQELEGIVLPSGWWTNPGREPIFV</sequence>
<gene>
    <name evidence="2" type="ORF">KA717_15595</name>
</gene>
<dbReference type="InterPro" id="IPR036568">
    <property type="entry name" value="GGCT-like_sf"/>
</dbReference>
<dbReference type="InterPro" id="IPR009288">
    <property type="entry name" value="AIG2-like_dom"/>
</dbReference>
<evidence type="ECO:0000259" key="1">
    <source>
        <dbReference type="Pfam" id="PF06094"/>
    </source>
</evidence>
<dbReference type="InterPro" id="IPR013024">
    <property type="entry name" value="GGCT-like"/>
</dbReference>
<evidence type="ECO:0000313" key="2">
    <source>
        <dbReference type="EMBL" id="UXE63846.1"/>
    </source>
</evidence>
<dbReference type="Proteomes" id="UP001065613">
    <property type="component" value="Chromosome"/>
</dbReference>
<reference evidence="2" key="1">
    <citation type="submission" date="2021-04" db="EMBL/GenBank/DDBJ databases">
        <title>Genome sequence of Woronichinia naegeliana from Washington state freshwater lake bloom.</title>
        <authorList>
            <person name="Dreher T.W."/>
        </authorList>
    </citation>
    <scope>NUCLEOTIDE SEQUENCE</scope>
    <source>
        <strain evidence="2">WA131</strain>
    </source>
</reference>
<dbReference type="CDD" id="cd06661">
    <property type="entry name" value="GGCT_like"/>
    <property type="match status" value="1"/>
</dbReference>
<dbReference type="SUPFAM" id="SSF110857">
    <property type="entry name" value="Gamma-glutamyl cyclotransferase-like"/>
    <property type="match status" value="1"/>
</dbReference>
<dbReference type="AlphaFoldDB" id="A0A977L3B1"/>
<name>A0A977L3B1_9CYAN</name>
<dbReference type="KEGG" id="wna:KA717_15595"/>
<dbReference type="EMBL" id="CP073041">
    <property type="protein sequence ID" value="UXE63846.1"/>
    <property type="molecule type" value="Genomic_DNA"/>
</dbReference>